<accession>A0A2R5GLM8</accession>
<sequence length="301" mass="32706">MEIISVQEKRLEDTREVLRKALEPSYGANDKNPVVLLDRLARLQRRCVKVQERVQKLTKVKQELVDELFTQNWQVNEAARSAQVGQGNAVADALEGLATSGEPADALEAARDAQGRINELLEASQASWKDYFITPATQAELSANVIASRVDLDVAVRTVQGAGLESDSLPDAKQASKEGREHHHHHQQQQQQQHDEPKSPLEVSPEAFAALPDSIRGRARLSDVQRTLEIIISHAGKATSKRSGRGGKGRAPRPGASPPAMSIKELDALGAKVVGHTGACVLQCLRSLGLVDISRDGVQLK</sequence>
<evidence type="ECO:0000259" key="3">
    <source>
        <dbReference type="Pfam" id="PF16740"/>
    </source>
</evidence>
<evidence type="ECO:0000313" key="5">
    <source>
        <dbReference type="Proteomes" id="UP000241890"/>
    </source>
</evidence>
<dbReference type="InParanoid" id="A0A2R5GLM8"/>
<evidence type="ECO:0000256" key="1">
    <source>
        <dbReference type="SAM" id="Coils"/>
    </source>
</evidence>
<name>A0A2R5GLM8_9STRA</name>
<dbReference type="EMBL" id="BEYU01000093">
    <property type="protein sequence ID" value="GBG31219.1"/>
    <property type="molecule type" value="Genomic_DNA"/>
</dbReference>
<feature type="compositionally biased region" description="Basic residues" evidence="2">
    <location>
        <begin position="239"/>
        <end position="251"/>
    </location>
</feature>
<dbReference type="Proteomes" id="UP000241890">
    <property type="component" value="Unassembled WGS sequence"/>
</dbReference>
<feature type="domain" description="Ska2 N-terminal" evidence="3">
    <location>
        <begin position="11"/>
        <end position="71"/>
    </location>
</feature>
<dbReference type="AlphaFoldDB" id="A0A2R5GLM8"/>
<dbReference type="OrthoDB" id="193920at2759"/>
<evidence type="ECO:0000256" key="2">
    <source>
        <dbReference type="SAM" id="MobiDB-lite"/>
    </source>
</evidence>
<proteinExistence type="predicted"/>
<feature type="region of interest" description="Disordered" evidence="2">
    <location>
        <begin position="165"/>
        <end position="202"/>
    </location>
</feature>
<protein>
    <recommendedName>
        <fullName evidence="3">Ska2 N-terminal domain-containing protein</fullName>
    </recommendedName>
</protein>
<comment type="caution">
    <text evidence="4">The sequence shown here is derived from an EMBL/GenBank/DDBJ whole genome shotgun (WGS) entry which is preliminary data.</text>
</comment>
<reference evidence="4 5" key="1">
    <citation type="submission" date="2017-12" db="EMBL/GenBank/DDBJ databases">
        <title>Sequencing, de novo assembly and annotation of complete genome of a new Thraustochytrid species, strain FCC1311.</title>
        <authorList>
            <person name="Sedici K."/>
            <person name="Godart F."/>
            <person name="Aiese Cigliano R."/>
            <person name="Sanseverino W."/>
            <person name="Barakat M."/>
            <person name="Ortet P."/>
            <person name="Marechal E."/>
            <person name="Cagnac O."/>
            <person name="Amato A."/>
        </authorList>
    </citation>
    <scope>NUCLEOTIDE SEQUENCE [LARGE SCALE GENOMIC DNA]</scope>
</reference>
<keyword evidence="5" id="KW-1185">Reference proteome</keyword>
<keyword evidence="1" id="KW-0175">Coiled coil</keyword>
<dbReference type="Pfam" id="PF16740">
    <property type="entry name" value="SKA2"/>
    <property type="match status" value="1"/>
</dbReference>
<feature type="coiled-coil region" evidence="1">
    <location>
        <begin position="40"/>
        <end position="67"/>
    </location>
</feature>
<feature type="region of interest" description="Disordered" evidence="2">
    <location>
        <begin position="235"/>
        <end position="261"/>
    </location>
</feature>
<evidence type="ECO:0000313" key="4">
    <source>
        <dbReference type="EMBL" id="GBG31219.1"/>
    </source>
</evidence>
<organism evidence="4 5">
    <name type="scientific">Hondaea fermentalgiana</name>
    <dbReference type="NCBI Taxonomy" id="2315210"/>
    <lineage>
        <taxon>Eukaryota</taxon>
        <taxon>Sar</taxon>
        <taxon>Stramenopiles</taxon>
        <taxon>Bigyra</taxon>
        <taxon>Labyrinthulomycetes</taxon>
        <taxon>Thraustochytrida</taxon>
        <taxon>Thraustochytriidae</taxon>
        <taxon>Hondaea</taxon>
    </lineage>
</organism>
<gene>
    <name evidence="4" type="ORF">FCC1311_074402</name>
</gene>
<dbReference type="InterPro" id="IPR042091">
    <property type="entry name" value="Ska2_N"/>
</dbReference>